<comment type="caution">
    <text evidence="1">The sequence shown here is derived from an EMBL/GenBank/DDBJ whole genome shotgun (WGS) entry which is preliminary data.</text>
</comment>
<accession>A0A317DYW1</accession>
<organism evidence="1 2">
    <name type="scientific">Zavarzinia compransoris</name>
    <dbReference type="NCBI Taxonomy" id="1264899"/>
    <lineage>
        <taxon>Bacteria</taxon>
        <taxon>Pseudomonadati</taxon>
        <taxon>Pseudomonadota</taxon>
        <taxon>Alphaproteobacteria</taxon>
        <taxon>Rhodospirillales</taxon>
        <taxon>Zavarziniaceae</taxon>
        <taxon>Zavarzinia</taxon>
    </lineage>
</organism>
<name>A0A317DYW1_9PROT</name>
<dbReference type="EMBL" id="QGLF01000006">
    <property type="protein sequence ID" value="PWR18213.1"/>
    <property type="molecule type" value="Genomic_DNA"/>
</dbReference>
<gene>
    <name evidence="1" type="ORF">DKG75_19780</name>
</gene>
<keyword evidence="2" id="KW-1185">Reference proteome</keyword>
<dbReference type="InterPro" id="IPR011990">
    <property type="entry name" value="TPR-like_helical_dom_sf"/>
</dbReference>
<dbReference type="Proteomes" id="UP000246077">
    <property type="component" value="Unassembled WGS sequence"/>
</dbReference>
<protein>
    <submittedName>
        <fullName evidence="1">Uncharacterized protein</fullName>
    </submittedName>
</protein>
<reference evidence="2" key="1">
    <citation type="submission" date="2018-05" db="EMBL/GenBank/DDBJ databases">
        <title>Zavarzinia sp. HR-AS.</title>
        <authorList>
            <person name="Lee Y."/>
            <person name="Jeon C.O."/>
        </authorList>
    </citation>
    <scope>NUCLEOTIDE SEQUENCE [LARGE SCALE GENOMIC DNA]</scope>
    <source>
        <strain evidence="2">DSM 1231</strain>
    </source>
</reference>
<evidence type="ECO:0000313" key="1">
    <source>
        <dbReference type="EMBL" id="PWR18213.1"/>
    </source>
</evidence>
<evidence type="ECO:0000313" key="2">
    <source>
        <dbReference type="Proteomes" id="UP000246077"/>
    </source>
</evidence>
<dbReference type="AlphaFoldDB" id="A0A317DYW1"/>
<dbReference type="SUPFAM" id="SSF48452">
    <property type="entry name" value="TPR-like"/>
    <property type="match status" value="1"/>
</dbReference>
<proteinExistence type="predicted"/>
<sequence length="470" mass="51959">MSQPATSTIVNSDAKPLIEQGRAAIVFGDWEAIQPADLALLEPNPGRARLAAIYAGAMANRGDFKSAREFCDRALQWGAEYELVATILLACAHDTLGRAAVFADDEALAEKHFANALALIAPGEANHLLLNARAASQIARARMQFATAGLPASGSSEETAKISRSIPEEILSNKSFFARSHAEYQRIGAKGGAERFLYLETKSLPRSGLHYTERGLRQIFADDFSFCEWYQEPGCCKKMPCALLGELEDVENGKKRLSLKMTKSHDFDLADPPYQLPLPVHRLVLIRNPLPILTSWFMLDLLAGHAELLSNNGIGINKIYFSHPASVVAAAYRIIAGAFNPPSPEELRKWIEEKSKYISGFVQKWCGENSRMKNTHLVSYENANQFIVKIASILEQRFDSQTRERLVAFARKSSEQFQPRSDPFRAPEPAISSYLRANARAFHEGAARIEENDSTGTFARLAASGLITSR</sequence>